<sequence>MNTILLAKSKRGFKREWKSTRRSSTSVWTMIGRMERCHPVPKLSRDGSLPCGKINRQDWIPKSRTA</sequence>
<reference evidence="1 2" key="1">
    <citation type="journal article" date="2024" name="Ann. Entomol. Soc. Am.">
        <title>Genomic analyses of the southern and eastern yellowjacket wasps (Hymenoptera: Vespidae) reveal evolutionary signatures of social life.</title>
        <authorList>
            <person name="Catto M.A."/>
            <person name="Caine P.B."/>
            <person name="Orr S.E."/>
            <person name="Hunt B.G."/>
            <person name="Goodisman M.A.D."/>
        </authorList>
    </citation>
    <scope>NUCLEOTIDE SEQUENCE [LARGE SCALE GENOMIC DNA]</scope>
    <source>
        <strain evidence="1">233</strain>
        <tissue evidence="1">Head and thorax</tissue>
    </source>
</reference>
<evidence type="ECO:0000313" key="1">
    <source>
        <dbReference type="EMBL" id="KAL2718602.1"/>
    </source>
</evidence>
<comment type="caution">
    <text evidence="1">The sequence shown here is derived from an EMBL/GenBank/DDBJ whole genome shotgun (WGS) entry which is preliminary data.</text>
</comment>
<keyword evidence="2" id="KW-1185">Reference proteome</keyword>
<dbReference type="EMBL" id="JAUDFV010000152">
    <property type="protein sequence ID" value="KAL2718602.1"/>
    <property type="molecule type" value="Genomic_DNA"/>
</dbReference>
<dbReference type="Proteomes" id="UP001607302">
    <property type="component" value="Unassembled WGS sequence"/>
</dbReference>
<protein>
    <submittedName>
        <fullName evidence="1">Uncharacterized protein</fullName>
    </submittedName>
</protein>
<accession>A0ABD2ADC7</accession>
<dbReference type="AlphaFoldDB" id="A0ABD2ADC7"/>
<proteinExistence type="predicted"/>
<organism evidence="1 2">
    <name type="scientific">Vespula squamosa</name>
    <name type="common">Southern yellow jacket</name>
    <name type="synonym">Wasp</name>
    <dbReference type="NCBI Taxonomy" id="30214"/>
    <lineage>
        <taxon>Eukaryota</taxon>
        <taxon>Metazoa</taxon>
        <taxon>Ecdysozoa</taxon>
        <taxon>Arthropoda</taxon>
        <taxon>Hexapoda</taxon>
        <taxon>Insecta</taxon>
        <taxon>Pterygota</taxon>
        <taxon>Neoptera</taxon>
        <taxon>Endopterygota</taxon>
        <taxon>Hymenoptera</taxon>
        <taxon>Apocrita</taxon>
        <taxon>Aculeata</taxon>
        <taxon>Vespoidea</taxon>
        <taxon>Vespidae</taxon>
        <taxon>Vespinae</taxon>
        <taxon>Vespula</taxon>
    </lineage>
</organism>
<name>A0ABD2ADC7_VESSQ</name>
<gene>
    <name evidence="1" type="ORF">V1478_012478</name>
</gene>
<evidence type="ECO:0000313" key="2">
    <source>
        <dbReference type="Proteomes" id="UP001607302"/>
    </source>
</evidence>